<gene>
    <name evidence="1" type="ORF">AR543_p0173</name>
</gene>
<dbReference type="RefSeq" id="WP_087071474.1">
    <property type="nucleotide sequence ID" value="NZ_CP021170.1"/>
</dbReference>
<evidence type="ECO:0000313" key="1">
    <source>
        <dbReference type="EMBL" id="ARR10781.1"/>
    </source>
</evidence>
<name>A0A1X9T4E0_9BACL</name>
<evidence type="ECO:0000313" key="2">
    <source>
        <dbReference type="Proteomes" id="UP000078148"/>
    </source>
</evidence>
<sequence>MDYFIDSVQASTRMLGGFLPSIVDNGQNVREQQVLQQILNTVRLFYASAPEQLQIIGEPAMDDQDMLVPYEWWVRSGSTGT</sequence>
<dbReference type="EMBL" id="CP021170">
    <property type="protein sequence ID" value="ARR10781.1"/>
    <property type="molecule type" value="Genomic_DNA"/>
</dbReference>
<organism evidence="1 2">
    <name type="scientific">Paenibacillus bovis</name>
    <dbReference type="NCBI Taxonomy" id="1616788"/>
    <lineage>
        <taxon>Bacteria</taxon>
        <taxon>Bacillati</taxon>
        <taxon>Bacillota</taxon>
        <taxon>Bacilli</taxon>
        <taxon>Bacillales</taxon>
        <taxon>Paenibacillaceae</taxon>
        <taxon>Paenibacillus</taxon>
    </lineage>
</organism>
<keyword evidence="2" id="KW-1185">Reference proteome</keyword>
<keyword evidence="1" id="KW-0614">Plasmid</keyword>
<accession>A0A1X9T4E0</accession>
<dbReference type="Proteomes" id="UP000078148">
    <property type="component" value="Plasmid unnamed1"/>
</dbReference>
<proteinExistence type="predicted"/>
<protein>
    <submittedName>
        <fullName evidence="1">Uncharacterized protein</fullName>
    </submittedName>
</protein>
<geneLocation type="plasmid" evidence="1 2">
    <name>unnamed1</name>
</geneLocation>
<reference evidence="1 2" key="1">
    <citation type="journal article" date="2016" name="Int. J. Syst. Evol. Microbiol.">
        <title>Paenibacillus damxungensis sp. nov., isolated from raw yak (Bos grunniens) milk.</title>
        <authorList>
            <person name="Wu Z."/>
            <person name="Gao C."/>
            <person name="Han J."/>
            <person name="Liu Z."/>
        </authorList>
    </citation>
    <scope>NUCLEOTIDE SEQUENCE [LARGE SCALE GENOMIC DNA]</scope>
    <source>
        <strain evidence="1 2">BD3526</strain>
        <plasmid evidence="1 2">unnamed1</plasmid>
    </source>
</reference>
<dbReference type="KEGG" id="pbv:AR543_p0173"/>
<dbReference type="AlphaFoldDB" id="A0A1X9T4E0"/>